<dbReference type="PANTHER" id="PTHR34475:SF1">
    <property type="entry name" value="CYTOSKELETON PROTEIN RODZ"/>
    <property type="match status" value="1"/>
</dbReference>
<protein>
    <recommendedName>
        <fullName evidence="3">HTH cro/C1-type domain-containing protein</fullName>
    </recommendedName>
</protein>
<proteinExistence type="predicted"/>
<gene>
    <name evidence="1" type="ORF">DCCM_3854</name>
</gene>
<dbReference type="SUPFAM" id="SSF47413">
    <property type="entry name" value="lambda repressor-like DNA-binding domains"/>
    <property type="match status" value="1"/>
</dbReference>
<dbReference type="InterPro" id="IPR010982">
    <property type="entry name" value="Lambda_DNA-bd_dom_sf"/>
</dbReference>
<evidence type="ECO:0008006" key="3">
    <source>
        <dbReference type="Google" id="ProtNLM"/>
    </source>
</evidence>
<sequence length="124" mass="14278">MYPYFKGVIAINAGTLLKQEREKKGLTFQDVEKITKIRVKYLMAMENNSLEELMEVVYAIHFIRSYARFLEIKKDALAELLPEKTWAQDAPAMEEPAVVSRPWWVRLVNKLYGQPANNNTVGAS</sequence>
<evidence type="ECO:0000313" key="1">
    <source>
        <dbReference type="EMBL" id="GBF34734.1"/>
    </source>
</evidence>
<dbReference type="Pfam" id="PF13413">
    <property type="entry name" value="HTH_25"/>
    <property type="match status" value="1"/>
</dbReference>
<name>A0A2L2XFD6_9FIRM</name>
<dbReference type="Gene3D" id="1.10.260.40">
    <property type="entry name" value="lambda repressor-like DNA-binding domains"/>
    <property type="match status" value="1"/>
</dbReference>
<dbReference type="InterPro" id="IPR050400">
    <property type="entry name" value="Bact_Cytoskel_RodZ"/>
</dbReference>
<organism evidence="1 2">
    <name type="scientific">Desulfocucumis palustris</name>
    <dbReference type="NCBI Taxonomy" id="1898651"/>
    <lineage>
        <taxon>Bacteria</taxon>
        <taxon>Bacillati</taxon>
        <taxon>Bacillota</taxon>
        <taxon>Clostridia</taxon>
        <taxon>Eubacteriales</taxon>
        <taxon>Desulfocucumaceae</taxon>
        <taxon>Desulfocucumis</taxon>
    </lineage>
</organism>
<reference evidence="2" key="1">
    <citation type="submission" date="2018-02" db="EMBL/GenBank/DDBJ databases">
        <title>Genome sequence of Desulfocucumis palustris strain NAW-5.</title>
        <authorList>
            <person name="Watanabe M."/>
            <person name="Kojima H."/>
            <person name="Fukui M."/>
        </authorList>
    </citation>
    <scope>NUCLEOTIDE SEQUENCE [LARGE SCALE GENOMIC DNA]</scope>
    <source>
        <strain evidence="2">NAW-5</strain>
    </source>
</reference>
<dbReference type="AlphaFoldDB" id="A0A2L2XFD6"/>
<dbReference type="GO" id="GO:0003677">
    <property type="term" value="F:DNA binding"/>
    <property type="evidence" value="ECO:0007669"/>
    <property type="project" value="InterPro"/>
</dbReference>
<dbReference type="RefSeq" id="WP_165792163.1">
    <property type="nucleotide sequence ID" value="NZ_BFAV01000150.1"/>
</dbReference>
<accession>A0A2L2XFD6</accession>
<comment type="caution">
    <text evidence="1">The sequence shown here is derived from an EMBL/GenBank/DDBJ whole genome shotgun (WGS) entry which is preliminary data.</text>
</comment>
<evidence type="ECO:0000313" key="2">
    <source>
        <dbReference type="Proteomes" id="UP000239549"/>
    </source>
</evidence>
<dbReference type="Proteomes" id="UP000239549">
    <property type="component" value="Unassembled WGS sequence"/>
</dbReference>
<dbReference type="EMBL" id="BFAV01000150">
    <property type="protein sequence ID" value="GBF34734.1"/>
    <property type="molecule type" value="Genomic_DNA"/>
</dbReference>
<dbReference type="PANTHER" id="PTHR34475">
    <property type="match status" value="1"/>
</dbReference>
<keyword evidence="2" id="KW-1185">Reference proteome</keyword>